<comment type="caution">
    <text evidence="2">The sequence shown here is derived from an EMBL/GenBank/DDBJ whole genome shotgun (WGS) entry which is preliminary data.</text>
</comment>
<dbReference type="SUPFAM" id="SSF51713">
    <property type="entry name" value="tRNA-guanine transglycosylase"/>
    <property type="match status" value="1"/>
</dbReference>
<organism evidence="2 3">
    <name type="scientific">Brucella anthropi</name>
    <name type="common">Ochrobactrum anthropi</name>
    <dbReference type="NCBI Taxonomy" id="529"/>
    <lineage>
        <taxon>Bacteria</taxon>
        <taxon>Pseudomonadati</taxon>
        <taxon>Pseudomonadota</taxon>
        <taxon>Alphaproteobacteria</taxon>
        <taxon>Hyphomicrobiales</taxon>
        <taxon>Brucellaceae</taxon>
        <taxon>Brucella/Ochrobactrum group</taxon>
        <taxon>Brucella</taxon>
    </lineage>
</organism>
<dbReference type="InterPro" id="IPR000157">
    <property type="entry name" value="TIR_dom"/>
</dbReference>
<dbReference type="SUPFAM" id="SSF52200">
    <property type="entry name" value="Toll/Interleukin receptor TIR domain"/>
    <property type="match status" value="1"/>
</dbReference>
<protein>
    <submittedName>
        <fullName evidence="2">Toll/interleukin-1 receptor domain-containing protein</fullName>
    </submittedName>
</protein>
<reference evidence="2 3" key="1">
    <citation type="submission" date="2019-09" db="EMBL/GenBank/DDBJ databases">
        <title>Taxonomic organization of the family Brucellaceae based on a phylogenomic approach.</title>
        <authorList>
            <person name="Leclercq S."/>
            <person name="Cloeckaert A."/>
            <person name="Zygmunt M.S."/>
        </authorList>
    </citation>
    <scope>NUCLEOTIDE SEQUENCE [LARGE SCALE GENOMIC DNA]</scope>
    <source>
        <strain evidence="2 3">LMG 3313</strain>
    </source>
</reference>
<name>A0A6L3Z275_BRUAN</name>
<evidence type="ECO:0000259" key="1">
    <source>
        <dbReference type="Pfam" id="PF13676"/>
    </source>
</evidence>
<evidence type="ECO:0000313" key="3">
    <source>
        <dbReference type="Proteomes" id="UP000481876"/>
    </source>
</evidence>
<accession>A0A6L3Z275</accession>
<dbReference type="RefSeq" id="WP_151664168.1">
    <property type="nucleotide sequence ID" value="NZ_WBWS01000025.1"/>
</dbReference>
<dbReference type="EMBL" id="WBWS01000025">
    <property type="protein sequence ID" value="KAB2764230.1"/>
    <property type="molecule type" value="Genomic_DNA"/>
</dbReference>
<dbReference type="InterPro" id="IPR036511">
    <property type="entry name" value="TGT-like_sf"/>
</dbReference>
<keyword evidence="2" id="KW-0675">Receptor</keyword>
<dbReference type="InterPro" id="IPR035897">
    <property type="entry name" value="Toll_tir_struct_dom_sf"/>
</dbReference>
<gene>
    <name evidence="2" type="ORF">F9L04_20565</name>
</gene>
<dbReference type="Gene3D" id="3.20.20.105">
    <property type="entry name" value="Queuine tRNA-ribosyltransferase-like"/>
    <property type="match status" value="1"/>
</dbReference>
<dbReference type="Gene3D" id="3.40.50.10140">
    <property type="entry name" value="Toll/interleukin-1 receptor homology (TIR) domain"/>
    <property type="match status" value="1"/>
</dbReference>
<dbReference type="GO" id="GO:0006400">
    <property type="term" value="P:tRNA modification"/>
    <property type="evidence" value="ECO:0007669"/>
    <property type="project" value="InterPro"/>
</dbReference>
<feature type="domain" description="TIR" evidence="1">
    <location>
        <begin position="4"/>
        <end position="109"/>
    </location>
</feature>
<dbReference type="Proteomes" id="UP000481876">
    <property type="component" value="Unassembled WGS sequence"/>
</dbReference>
<dbReference type="Pfam" id="PF13676">
    <property type="entry name" value="TIR_2"/>
    <property type="match status" value="1"/>
</dbReference>
<sequence length="467" mass="52654">MSDVYIVYSREDVRQAERLVQTLSTRWDVWWDDKIVGDFSTVIEREIQNTKCIVPLWSPTAKDKSNVKDELRLAEQYNIPIIPARIIPTNAPYGFNGYSAVDLLGWTGEGDHPGIQHLMRKISTVVPPRTAPTRPSAIAGDRVPLPSLFLSVSSHETQLVPLEALKALRLFGTSTILVSAYDLFPPRRPRGIQQELKRIRAQGGFVLVDSGNYEATRRDDDGWKPEDFELALQGIPHDWVYCFDEMTPSRDRKRAVGQVIAAVERDRKFTKAPVLPIVHAPATPSKGYDLTILPAVVRDVADQLQPPMIALAERELGRGLIQRARTMRRVRNELDRLSFYQPIHLLGTGNPWSIAILTAAGADSFDGLEWCRVAVDRQQHRLNHYQHFDFFAYQAQMAASPITVSALSDDNIDYAGKVAFHNLDYYQELTHDLQAAASTNRLEAFAVGLLGQSNSKQLRDQMPDLFK</sequence>
<proteinExistence type="predicted"/>
<evidence type="ECO:0000313" key="2">
    <source>
        <dbReference type="EMBL" id="KAB2764230.1"/>
    </source>
</evidence>
<dbReference type="AlphaFoldDB" id="A0A6L3Z275"/>
<dbReference type="GO" id="GO:0007165">
    <property type="term" value="P:signal transduction"/>
    <property type="evidence" value="ECO:0007669"/>
    <property type="project" value="InterPro"/>
</dbReference>